<dbReference type="AlphaFoldDB" id="A0A0X8NUU5"/>
<reference evidence="2" key="1">
    <citation type="submission" date="2015-12" db="EMBL/GenBank/DDBJ databases">
        <title>FDA dAtabase for Regulatory Grade micrObial Sequences (FDA-ARGOS): Supporting development and validation of Infectious Disease Dx tests.</title>
        <authorList>
            <person name="Case J."/>
            <person name="Tallon L."/>
            <person name="Sadzewicz L."/>
            <person name="Sengamalay N."/>
            <person name="Ott S."/>
            <person name="Godinez A."/>
            <person name="Nagaraj S."/>
            <person name="Nadendla S."/>
            <person name="Sichtig H."/>
        </authorList>
    </citation>
    <scope>NUCLEOTIDE SEQUENCE [LARGE SCALE GENOMIC DNA]</scope>
    <source>
        <strain evidence="2">FDAARGOS_147</strain>
    </source>
</reference>
<gene>
    <name evidence="1" type="ORF">AL504_00785</name>
</gene>
<sequence>MPHRSDLFSPPTRQRTARANSLLWILDPLERDAGYLRRKMFGCDAAYLDGALYLVVADREPPWNGVMVCSSQDRHAALLADMPSLLPHPQLGKWLYLPQTDEDFETLATRLVELALARDPRLGVVPKPRARRRKSWRAEE</sequence>
<protein>
    <recommendedName>
        <fullName evidence="3">MmcQ/YjbR family DNA-binding protein</fullName>
    </recommendedName>
</protein>
<proteinExistence type="predicted"/>
<dbReference type="Proteomes" id="UP000060602">
    <property type="component" value="Chromosome"/>
</dbReference>
<evidence type="ECO:0000313" key="2">
    <source>
        <dbReference type="Proteomes" id="UP000060602"/>
    </source>
</evidence>
<evidence type="ECO:0008006" key="3">
    <source>
        <dbReference type="Google" id="ProtNLM"/>
    </source>
</evidence>
<dbReference type="RefSeq" id="WP_061070827.1">
    <property type="nucleotide sequence ID" value="NZ_CP014060.2"/>
</dbReference>
<accession>A0A0X8NUU5</accession>
<dbReference type="EMBL" id="CP014060">
    <property type="protein sequence ID" value="AMG34724.1"/>
    <property type="molecule type" value="Genomic_DNA"/>
</dbReference>
<name>A0A0X8NUU5_ALCXX</name>
<evidence type="ECO:0000313" key="1">
    <source>
        <dbReference type="EMBL" id="AMG34724.1"/>
    </source>
</evidence>
<organism evidence="1 2">
    <name type="scientific">Alcaligenes xylosoxydans xylosoxydans</name>
    <name type="common">Achromobacter xylosoxidans</name>
    <dbReference type="NCBI Taxonomy" id="85698"/>
    <lineage>
        <taxon>Bacteria</taxon>
        <taxon>Pseudomonadati</taxon>
        <taxon>Pseudomonadota</taxon>
        <taxon>Betaproteobacteria</taxon>
        <taxon>Burkholderiales</taxon>
        <taxon>Alcaligenaceae</taxon>
        <taxon>Achromobacter</taxon>
    </lineage>
</organism>